<gene>
    <name evidence="2" type="ORF">KSP40_PGU007836</name>
</gene>
<sequence>MTEDALHQDLLDNVIAVYTPFGLGGRDRSRRGDYYSPPKSRTPPGDNGEYKALKRSLSPETNVRHLSRSRSYR</sequence>
<name>A0ABR2MWE4_9ASPA</name>
<reference evidence="2 3" key="1">
    <citation type="journal article" date="2022" name="Nat. Plants">
        <title>Genomes of leafy and leafless Platanthera orchids illuminate the evolution of mycoheterotrophy.</title>
        <authorList>
            <person name="Li M.H."/>
            <person name="Liu K.W."/>
            <person name="Li Z."/>
            <person name="Lu H.C."/>
            <person name="Ye Q.L."/>
            <person name="Zhang D."/>
            <person name="Wang J.Y."/>
            <person name="Li Y.F."/>
            <person name="Zhong Z.M."/>
            <person name="Liu X."/>
            <person name="Yu X."/>
            <person name="Liu D.K."/>
            <person name="Tu X.D."/>
            <person name="Liu B."/>
            <person name="Hao Y."/>
            <person name="Liao X.Y."/>
            <person name="Jiang Y.T."/>
            <person name="Sun W.H."/>
            <person name="Chen J."/>
            <person name="Chen Y.Q."/>
            <person name="Ai Y."/>
            <person name="Zhai J.W."/>
            <person name="Wu S.S."/>
            <person name="Zhou Z."/>
            <person name="Hsiao Y.Y."/>
            <person name="Wu W.L."/>
            <person name="Chen Y.Y."/>
            <person name="Lin Y.F."/>
            <person name="Hsu J.L."/>
            <person name="Li C.Y."/>
            <person name="Wang Z.W."/>
            <person name="Zhao X."/>
            <person name="Zhong W.Y."/>
            <person name="Ma X.K."/>
            <person name="Ma L."/>
            <person name="Huang J."/>
            <person name="Chen G.Z."/>
            <person name="Huang M.Z."/>
            <person name="Huang L."/>
            <person name="Peng D.H."/>
            <person name="Luo Y.B."/>
            <person name="Zou S.Q."/>
            <person name="Chen S.P."/>
            <person name="Lan S."/>
            <person name="Tsai W.C."/>
            <person name="Van de Peer Y."/>
            <person name="Liu Z.J."/>
        </authorList>
    </citation>
    <scope>NUCLEOTIDE SEQUENCE [LARGE SCALE GENOMIC DNA]</scope>
    <source>
        <strain evidence="2">Lor288</strain>
    </source>
</reference>
<evidence type="ECO:0000256" key="1">
    <source>
        <dbReference type="SAM" id="MobiDB-lite"/>
    </source>
</evidence>
<dbReference type="Proteomes" id="UP001412067">
    <property type="component" value="Unassembled WGS sequence"/>
</dbReference>
<evidence type="ECO:0000313" key="3">
    <source>
        <dbReference type="Proteomes" id="UP001412067"/>
    </source>
</evidence>
<dbReference type="EMBL" id="JBBWWR010000004">
    <property type="protein sequence ID" value="KAK8968004.1"/>
    <property type="molecule type" value="Genomic_DNA"/>
</dbReference>
<proteinExistence type="predicted"/>
<organism evidence="2 3">
    <name type="scientific">Platanthera guangdongensis</name>
    <dbReference type="NCBI Taxonomy" id="2320717"/>
    <lineage>
        <taxon>Eukaryota</taxon>
        <taxon>Viridiplantae</taxon>
        <taxon>Streptophyta</taxon>
        <taxon>Embryophyta</taxon>
        <taxon>Tracheophyta</taxon>
        <taxon>Spermatophyta</taxon>
        <taxon>Magnoliopsida</taxon>
        <taxon>Liliopsida</taxon>
        <taxon>Asparagales</taxon>
        <taxon>Orchidaceae</taxon>
        <taxon>Orchidoideae</taxon>
        <taxon>Orchideae</taxon>
        <taxon>Orchidinae</taxon>
        <taxon>Platanthera</taxon>
    </lineage>
</organism>
<comment type="caution">
    <text evidence="2">The sequence shown here is derived from an EMBL/GenBank/DDBJ whole genome shotgun (WGS) entry which is preliminary data.</text>
</comment>
<accession>A0ABR2MWE4</accession>
<feature type="region of interest" description="Disordered" evidence="1">
    <location>
        <begin position="22"/>
        <end position="73"/>
    </location>
</feature>
<evidence type="ECO:0000313" key="2">
    <source>
        <dbReference type="EMBL" id="KAK8968004.1"/>
    </source>
</evidence>
<protein>
    <submittedName>
        <fullName evidence="2">Uncharacterized protein</fullName>
    </submittedName>
</protein>
<keyword evidence="3" id="KW-1185">Reference proteome</keyword>